<accession>A0A7R9D0F6</accession>
<evidence type="ECO:0000313" key="2">
    <source>
        <dbReference type="EMBL" id="CAD7405777.1"/>
    </source>
</evidence>
<protein>
    <submittedName>
        <fullName evidence="2">Uncharacterized protein</fullName>
    </submittedName>
</protein>
<reference evidence="2" key="1">
    <citation type="submission" date="2020-11" db="EMBL/GenBank/DDBJ databases">
        <authorList>
            <person name="Tran Van P."/>
        </authorList>
    </citation>
    <scope>NUCLEOTIDE SEQUENCE</scope>
</reference>
<dbReference type="EMBL" id="OD002652">
    <property type="protein sequence ID" value="CAD7405777.1"/>
    <property type="molecule type" value="Genomic_DNA"/>
</dbReference>
<dbReference type="AlphaFoldDB" id="A0A7R9D0F6"/>
<organism evidence="2">
    <name type="scientific">Timema poppense</name>
    <name type="common">Walking stick</name>
    <dbReference type="NCBI Taxonomy" id="170557"/>
    <lineage>
        <taxon>Eukaryota</taxon>
        <taxon>Metazoa</taxon>
        <taxon>Ecdysozoa</taxon>
        <taxon>Arthropoda</taxon>
        <taxon>Hexapoda</taxon>
        <taxon>Insecta</taxon>
        <taxon>Pterygota</taxon>
        <taxon>Neoptera</taxon>
        <taxon>Polyneoptera</taxon>
        <taxon>Phasmatodea</taxon>
        <taxon>Timematodea</taxon>
        <taxon>Timematoidea</taxon>
        <taxon>Timematidae</taxon>
        <taxon>Timema</taxon>
    </lineage>
</organism>
<sequence length="118" mass="13373">MVLGSFFASQEEEGYEMRNGKRRSWDDEYVLKRQFSALIPAFDPRPGRTNVNQTTDLEVPAPGADDSSNNQEVDLMPQPKLQLVLRGPNLPGFLNIYKNNSFPLSFLTLKLPICDLKN</sequence>
<evidence type="ECO:0000256" key="1">
    <source>
        <dbReference type="SAM" id="MobiDB-lite"/>
    </source>
</evidence>
<feature type="region of interest" description="Disordered" evidence="1">
    <location>
        <begin position="43"/>
        <end position="73"/>
    </location>
</feature>
<gene>
    <name evidence="2" type="ORF">TPSB3V08_LOCUS5142</name>
</gene>
<proteinExistence type="predicted"/>
<name>A0A7R9D0F6_TIMPO</name>
<dbReference type="UniPathway" id="UPA00143"/>
<dbReference type="GO" id="GO:0016567">
    <property type="term" value="P:protein ubiquitination"/>
    <property type="evidence" value="ECO:0007669"/>
    <property type="project" value="UniProtKB-UniPathway"/>
</dbReference>